<keyword evidence="2" id="KW-0238">DNA-binding</keyword>
<evidence type="ECO:0000313" key="6">
    <source>
        <dbReference type="Proteomes" id="UP000247459"/>
    </source>
</evidence>
<dbReference type="EMBL" id="PRLG01000029">
    <property type="protein sequence ID" value="PYY25893.1"/>
    <property type="molecule type" value="Genomic_DNA"/>
</dbReference>
<organism evidence="5 6">
    <name type="scientific">Paenibacillus illinoisensis</name>
    <dbReference type="NCBI Taxonomy" id="59845"/>
    <lineage>
        <taxon>Bacteria</taxon>
        <taxon>Bacillati</taxon>
        <taxon>Bacillota</taxon>
        <taxon>Bacilli</taxon>
        <taxon>Bacillales</taxon>
        <taxon>Paenibacillaceae</taxon>
        <taxon>Paenibacillus</taxon>
    </lineage>
</organism>
<dbReference type="InterPro" id="IPR036390">
    <property type="entry name" value="WH_DNA-bd_sf"/>
</dbReference>
<dbReference type="PANTHER" id="PTHR42756">
    <property type="entry name" value="TRANSCRIPTIONAL REGULATOR, MARR"/>
    <property type="match status" value="1"/>
</dbReference>
<keyword evidence="1" id="KW-0805">Transcription regulation</keyword>
<dbReference type="GO" id="GO:0003700">
    <property type="term" value="F:DNA-binding transcription factor activity"/>
    <property type="evidence" value="ECO:0007669"/>
    <property type="project" value="InterPro"/>
</dbReference>
<dbReference type="Proteomes" id="UP000247459">
    <property type="component" value="Unassembled WGS sequence"/>
</dbReference>
<dbReference type="InterPro" id="IPR036388">
    <property type="entry name" value="WH-like_DNA-bd_sf"/>
</dbReference>
<dbReference type="SMART" id="SM00347">
    <property type="entry name" value="HTH_MARR"/>
    <property type="match status" value="1"/>
</dbReference>
<protein>
    <submittedName>
        <fullName evidence="5">MarR family transcriptional regulator</fullName>
    </submittedName>
</protein>
<keyword evidence="3" id="KW-0804">Transcription</keyword>
<dbReference type="PANTHER" id="PTHR42756:SF1">
    <property type="entry name" value="TRANSCRIPTIONAL REPRESSOR OF EMRAB OPERON"/>
    <property type="match status" value="1"/>
</dbReference>
<evidence type="ECO:0000259" key="4">
    <source>
        <dbReference type="PROSITE" id="PS50995"/>
    </source>
</evidence>
<evidence type="ECO:0000256" key="2">
    <source>
        <dbReference type="ARBA" id="ARBA00023125"/>
    </source>
</evidence>
<dbReference type="InterPro" id="IPR000835">
    <property type="entry name" value="HTH_MarR-typ"/>
</dbReference>
<dbReference type="OrthoDB" id="582199at2"/>
<gene>
    <name evidence="5" type="ORF">PIL02S_05262</name>
</gene>
<name>A0A2W0C0X0_9BACL</name>
<dbReference type="GO" id="GO:0003677">
    <property type="term" value="F:DNA binding"/>
    <property type="evidence" value="ECO:0007669"/>
    <property type="project" value="UniProtKB-KW"/>
</dbReference>
<dbReference type="PRINTS" id="PR00598">
    <property type="entry name" value="HTHMARR"/>
</dbReference>
<reference evidence="5 6" key="1">
    <citation type="submission" date="2018-01" db="EMBL/GenBank/DDBJ databases">
        <title>Genome sequence of the PGP bacterium Paenibacillus illinoisensis E3.</title>
        <authorList>
            <person name="Rolli E."/>
            <person name="Marasco R."/>
            <person name="Bessem C."/>
            <person name="Michoud G."/>
            <person name="Gaiarsa S."/>
            <person name="Borin S."/>
            <person name="Daffonchio D."/>
        </authorList>
    </citation>
    <scope>NUCLEOTIDE SEQUENCE [LARGE SCALE GENOMIC DNA]</scope>
    <source>
        <strain evidence="5 6">E3</strain>
    </source>
</reference>
<dbReference type="RefSeq" id="WP_110822026.1">
    <property type="nucleotide sequence ID" value="NZ_PRLG01000029.1"/>
</dbReference>
<dbReference type="SUPFAM" id="SSF46785">
    <property type="entry name" value="Winged helix' DNA-binding domain"/>
    <property type="match status" value="1"/>
</dbReference>
<comment type="caution">
    <text evidence="5">The sequence shown here is derived from an EMBL/GenBank/DDBJ whole genome shotgun (WGS) entry which is preliminary data.</text>
</comment>
<dbReference type="AlphaFoldDB" id="A0A2W0C0X0"/>
<dbReference type="InterPro" id="IPR023187">
    <property type="entry name" value="Tscrpt_reg_MarR-type_CS"/>
</dbReference>
<proteinExistence type="predicted"/>
<dbReference type="Pfam" id="PF12802">
    <property type="entry name" value="MarR_2"/>
    <property type="match status" value="1"/>
</dbReference>
<dbReference type="Gene3D" id="1.10.10.10">
    <property type="entry name" value="Winged helix-like DNA-binding domain superfamily/Winged helix DNA-binding domain"/>
    <property type="match status" value="1"/>
</dbReference>
<dbReference type="PROSITE" id="PS01117">
    <property type="entry name" value="HTH_MARR_1"/>
    <property type="match status" value="1"/>
</dbReference>
<sequence length="163" mass="18121">MDNLQEENLLPIDPKQDTLQEYLLSLPLPNEAFFTMVEATANLVAVSEKYWQSQGLNGARIRILVEIAKAGGTMLPSVLAEKIGVTKANISLLLTPLERDGYIARAEHARDGRKTVISITDAGRTLLREHLPGNREAVALQMGKLDEQEQHKLIVLLQKLNRS</sequence>
<evidence type="ECO:0000256" key="1">
    <source>
        <dbReference type="ARBA" id="ARBA00023015"/>
    </source>
</evidence>
<accession>A0A2W0C0X0</accession>
<feature type="domain" description="HTH marR-type" evidence="4">
    <location>
        <begin position="29"/>
        <end position="162"/>
    </location>
</feature>
<evidence type="ECO:0000313" key="5">
    <source>
        <dbReference type="EMBL" id="PYY25893.1"/>
    </source>
</evidence>
<evidence type="ECO:0000256" key="3">
    <source>
        <dbReference type="ARBA" id="ARBA00023163"/>
    </source>
</evidence>
<dbReference type="PROSITE" id="PS50995">
    <property type="entry name" value="HTH_MARR_2"/>
    <property type="match status" value="1"/>
</dbReference>